<dbReference type="Pfam" id="PF04324">
    <property type="entry name" value="Fer2_BFD"/>
    <property type="match status" value="1"/>
</dbReference>
<evidence type="ECO:0000256" key="5">
    <source>
        <dbReference type="ARBA" id="ARBA00010429"/>
    </source>
</evidence>
<evidence type="ECO:0000313" key="23">
    <source>
        <dbReference type="EMBL" id="SIS38844.1"/>
    </source>
</evidence>
<dbReference type="PRINTS" id="PR00411">
    <property type="entry name" value="PNDRDTASEI"/>
</dbReference>
<comment type="caution">
    <text evidence="23">The sequence shown here is derived from an EMBL/GenBank/DDBJ whole genome shotgun (WGS) entry which is preliminary data.</text>
</comment>
<dbReference type="InterPro" id="IPR005117">
    <property type="entry name" value="NiRdtase/SiRdtase_haem-b_fer"/>
</dbReference>
<proteinExistence type="inferred from homology"/>
<dbReference type="Gene3D" id="1.10.10.1100">
    <property type="entry name" value="BFD-like [2Fe-2S]-binding domain"/>
    <property type="match status" value="1"/>
</dbReference>
<keyword evidence="9" id="KW-0001">2Fe-2S</keyword>
<dbReference type="SUPFAM" id="SSF51905">
    <property type="entry name" value="FAD/NAD(P)-binding domain"/>
    <property type="match status" value="2"/>
</dbReference>
<dbReference type="InterPro" id="IPR012744">
    <property type="entry name" value="Nitri_red_NirB"/>
</dbReference>
<dbReference type="InterPro" id="IPR052034">
    <property type="entry name" value="NasD-like"/>
</dbReference>
<keyword evidence="7" id="KW-0349">Heme</keyword>
<dbReference type="Gene3D" id="3.50.50.60">
    <property type="entry name" value="FAD/NAD(P)-binding domain"/>
    <property type="match status" value="2"/>
</dbReference>
<protein>
    <submittedName>
        <fullName evidence="23">Nitrite reductase (NADH) large subunit</fullName>
    </submittedName>
</protein>
<comment type="pathway">
    <text evidence="4">Nitrogen metabolism; nitrate reduction (assimilation).</text>
</comment>
<evidence type="ECO:0000256" key="16">
    <source>
        <dbReference type="ARBA" id="ARBA00034078"/>
    </source>
</evidence>
<feature type="domain" description="Nitrite/Sulfite reductase ferredoxin-like" evidence="19">
    <location>
        <begin position="581"/>
        <end position="642"/>
    </location>
</feature>
<dbReference type="Pfam" id="PF03460">
    <property type="entry name" value="NIR_SIR_ferr"/>
    <property type="match status" value="1"/>
</dbReference>
<dbReference type="InterPro" id="IPR036188">
    <property type="entry name" value="FAD/NAD-bd_sf"/>
</dbReference>
<dbReference type="PRINTS" id="PR00368">
    <property type="entry name" value="FADPNR"/>
</dbReference>
<evidence type="ECO:0000256" key="12">
    <source>
        <dbReference type="ARBA" id="ARBA00023002"/>
    </source>
</evidence>
<dbReference type="PRINTS" id="PR00397">
    <property type="entry name" value="SIROHAEM"/>
</dbReference>
<keyword evidence="15 17" id="KW-0534">Nitrate assimilation</keyword>
<evidence type="ECO:0000256" key="15">
    <source>
        <dbReference type="ARBA" id="ARBA00023063"/>
    </source>
</evidence>
<dbReference type="InterPro" id="IPR036136">
    <property type="entry name" value="Nit/Sulf_reduc_fer-like_dom_sf"/>
</dbReference>
<dbReference type="InterPro" id="IPR007419">
    <property type="entry name" value="BFD-like_2Fe2S-bd_dom"/>
</dbReference>
<keyword evidence="8 17" id="KW-0285">Flavoprotein</keyword>
<evidence type="ECO:0000256" key="3">
    <source>
        <dbReference type="ARBA" id="ARBA00001974"/>
    </source>
</evidence>
<keyword evidence="24" id="KW-1185">Reference proteome</keyword>
<evidence type="ECO:0000256" key="13">
    <source>
        <dbReference type="ARBA" id="ARBA00023004"/>
    </source>
</evidence>
<evidence type="ECO:0000256" key="9">
    <source>
        <dbReference type="ARBA" id="ARBA00022714"/>
    </source>
</evidence>
<evidence type="ECO:0000256" key="14">
    <source>
        <dbReference type="ARBA" id="ARBA00023014"/>
    </source>
</evidence>
<evidence type="ECO:0000313" key="24">
    <source>
        <dbReference type="Proteomes" id="UP000185728"/>
    </source>
</evidence>
<keyword evidence="6" id="KW-0004">4Fe-4S</keyword>
<dbReference type="InterPro" id="IPR006067">
    <property type="entry name" value="NO2/SO3_Rdtase_4Fe4S_dom"/>
</dbReference>
<evidence type="ECO:0000256" key="7">
    <source>
        <dbReference type="ARBA" id="ARBA00022617"/>
    </source>
</evidence>
<evidence type="ECO:0000259" key="21">
    <source>
        <dbReference type="Pfam" id="PF07992"/>
    </source>
</evidence>
<dbReference type="CDD" id="cd19944">
    <property type="entry name" value="NirB_Fer2_BFD-like_2"/>
    <property type="match status" value="1"/>
</dbReference>
<keyword evidence="14" id="KW-0411">Iron-sulfur</keyword>
<evidence type="ECO:0000259" key="19">
    <source>
        <dbReference type="Pfam" id="PF03460"/>
    </source>
</evidence>
<evidence type="ECO:0000256" key="4">
    <source>
        <dbReference type="ARBA" id="ARBA00005096"/>
    </source>
</evidence>
<evidence type="ECO:0000256" key="17">
    <source>
        <dbReference type="PIRNR" id="PIRNR037149"/>
    </source>
</evidence>
<name>A0ABY1KIG4_9FLAO</name>
<dbReference type="SUPFAM" id="SSF56014">
    <property type="entry name" value="Nitrite and sulphite reductase 4Fe-4S domain-like"/>
    <property type="match status" value="1"/>
</dbReference>
<gene>
    <name evidence="23" type="ORF">SAMN05421766_101344</name>
</gene>
<comment type="cofactor">
    <cofactor evidence="16">
        <name>[2Fe-2S] cluster</name>
        <dbReference type="ChEBI" id="CHEBI:190135"/>
    </cofactor>
</comment>
<dbReference type="InterPro" id="IPR006066">
    <property type="entry name" value="NO2/SO3_Rdtase_FeS/sirohaem_BS"/>
</dbReference>
<dbReference type="InterPro" id="IPR041575">
    <property type="entry name" value="Rubredoxin_C"/>
</dbReference>
<keyword evidence="13" id="KW-0408">Iron</keyword>
<dbReference type="Pfam" id="PF07992">
    <property type="entry name" value="Pyr_redox_2"/>
    <property type="match status" value="1"/>
</dbReference>
<feature type="domain" description="NADH-rubredoxin oxidoreductase C-terminal" evidence="22">
    <location>
        <begin position="342"/>
        <end position="406"/>
    </location>
</feature>
<sequence>MLYTYLYVILLSSLKSKPMKTIIVVGNGMVGYKFCEKLAARKESENFKVIVFGEEPRAAYDRVHLSEFFGNRDAKALELAPMDWYAENKIELIVNERITDIHRKTKTVTTGSDKTYTYDYLVLATGSSPFVPPINGVEKEGVFVYRTIEDLEAMLDYAEKIKSKKTKGRAAILGGGLLGLEAGKAVMDMGLEPHVVEYAPKLMPRQLDSRSSNVLQLTLENMGINVHSGKATNRILGNGAITGMDFGEDDTLEVDMLVISAGIRPRDELGRTCNLEMGVRGGIVVNDRMQTSDPSIFAIGEVALYNQMIYGLVAPGYEMAEVAVNQIVESYEVIMRAEIDMSTKLKLIGVDVASFGIPYMPADKGLSIIYENKTKGLYKRINVSHDGKTLLGGIMVGDAADYSILHQMYLNNIPLPDNAEELIVGARGEGGSAFGSAMDLPDTAVICSCEAVTKGAVCCSVIDDGNETVKAVAKATKATTGCGGCKPMVADLVKESLKTLGKTVKENICEHFDYSRQELFDIVKLRGIEDYDQLLDEVGKGHGCEVCKPLAASIFASIYNETANRQETIQDSNDRYLANIQRNGTYSVVPRVAGGEISPKQLMAMGRIAKKYDLYTKITGGQRIDMFGAKLHELPLIWEELIAEGFETGQAYGKSLRTVKSCVGSTWCRYGMDESVSFAIEIENRYKGIRSPHKFKGGVSGCIRECAEARGKDFGFIAVEGGWNVYVGGNGGANPRHAELLAEKVDKKTAITYVDRFMMFYIKTAPPLTRTAAWLEKLEGGITYLKNVVINDSLGIAKELDADMQKFVDTYKCEWKEAVETPEIRERYTHFINSDETDDNIEFVSLREQKMPKEWA</sequence>
<dbReference type="InterPro" id="IPR016156">
    <property type="entry name" value="FAD/NAD-linked_Rdtase_dimer_sf"/>
</dbReference>
<dbReference type="Pfam" id="PF18267">
    <property type="entry name" value="Rubredoxin_C"/>
    <property type="match status" value="1"/>
</dbReference>
<comment type="cofactor">
    <cofactor evidence="1">
        <name>siroheme</name>
        <dbReference type="ChEBI" id="CHEBI:60052"/>
    </cofactor>
</comment>
<evidence type="ECO:0000256" key="11">
    <source>
        <dbReference type="ARBA" id="ARBA00022827"/>
    </source>
</evidence>
<dbReference type="PROSITE" id="PS00365">
    <property type="entry name" value="NIR_SIR"/>
    <property type="match status" value="1"/>
</dbReference>
<dbReference type="Gene3D" id="3.30.413.10">
    <property type="entry name" value="Sulfite Reductase Hemoprotein, domain 1"/>
    <property type="match status" value="1"/>
</dbReference>
<accession>A0ABY1KIG4</accession>
<dbReference type="PIRSF" id="PIRSF037149">
    <property type="entry name" value="NirB"/>
    <property type="match status" value="1"/>
</dbReference>
<evidence type="ECO:0000256" key="1">
    <source>
        <dbReference type="ARBA" id="ARBA00001929"/>
    </source>
</evidence>
<dbReference type="Gene3D" id="3.30.390.30">
    <property type="match status" value="1"/>
</dbReference>
<evidence type="ECO:0000256" key="8">
    <source>
        <dbReference type="ARBA" id="ARBA00022630"/>
    </source>
</evidence>
<evidence type="ECO:0000256" key="10">
    <source>
        <dbReference type="ARBA" id="ARBA00022723"/>
    </source>
</evidence>
<dbReference type="EMBL" id="FTOB01000001">
    <property type="protein sequence ID" value="SIS38844.1"/>
    <property type="molecule type" value="Genomic_DNA"/>
</dbReference>
<dbReference type="NCBIfam" id="NF011565">
    <property type="entry name" value="PRK14989.1"/>
    <property type="match status" value="1"/>
</dbReference>
<comment type="cofactor">
    <cofactor evidence="3 17">
        <name>FAD</name>
        <dbReference type="ChEBI" id="CHEBI:57692"/>
    </cofactor>
</comment>
<evidence type="ECO:0000259" key="18">
    <source>
        <dbReference type="Pfam" id="PF01077"/>
    </source>
</evidence>
<dbReference type="Pfam" id="PF01077">
    <property type="entry name" value="NIR_SIR"/>
    <property type="match status" value="1"/>
</dbReference>
<evidence type="ECO:0000259" key="22">
    <source>
        <dbReference type="Pfam" id="PF18267"/>
    </source>
</evidence>
<reference evidence="23 24" key="1">
    <citation type="submission" date="2017-01" db="EMBL/GenBank/DDBJ databases">
        <authorList>
            <person name="Varghese N."/>
            <person name="Submissions S."/>
        </authorList>
    </citation>
    <scope>NUCLEOTIDE SEQUENCE [LARGE SCALE GENOMIC DNA]</scope>
    <source>
        <strain evidence="23 24">DSM 2061</strain>
    </source>
</reference>
<keyword evidence="11 17" id="KW-0274">FAD</keyword>
<dbReference type="InterPro" id="IPR017121">
    <property type="entry name" value="Nitrite_Rdtase_lsu"/>
</dbReference>
<keyword evidence="12" id="KW-0560">Oxidoreductase</keyword>
<dbReference type="Proteomes" id="UP000185728">
    <property type="component" value="Unassembled WGS sequence"/>
</dbReference>
<dbReference type="InterPro" id="IPR041854">
    <property type="entry name" value="BFD-like_2Fe2S-bd_dom_sf"/>
</dbReference>
<evidence type="ECO:0000256" key="2">
    <source>
        <dbReference type="ARBA" id="ARBA00001966"/>
    </source>
</evidence>
<dbReference type="InterPro" id="IPR045854">
    <property type="entry name" value="NO2/SO3_Rdtase_4Fe4S_sf"/>
</dbReference>
<feature type="domain" description="BFD-like [2Fe-2S]-binding" evidence="20">
    <location>
        <begin position="445"/>
        <end position="495"/>
    </location>
</feature>
<feature type="domain" description="Nitrite/sulphite reductase 4Fe-4S" evidence="18">
    <location>
        <begin position="653"/>
        <end position="778"/>
    </location>
</feature>
<comment type="similarity">
    <text evidence="5">Belongs to the nitrite and sulfite reductase 4Fe-4S domain family.</text>
</comment>
<dbReference type="PANTHER" id="PTHR43809:SF1">
    <property type="entry name" value="NITRITE REDUCTASE (NADH) LARGE SUBUNIT"/>
    <property type="match status" value="1"/>
</dbReference>
<evidence type="ECO:0000259" key="20">
    <source>
        <dbReference type="Pfam" id="PF04324"/>
    </source>
</evidence>
<dbReference type="PANTHER" id="PTHR43809">
    <property type="entry name" value="NITRITE REDUCTASE (NADH) LARGE SUBUNIT"/>
    <property type="match status" value="1"/>
</dbReference>
<keyword evidence="10" id="KW-0479">Metal-binding</keyword>
<evidence type="ECO:0000256" key="6">
    <source>
        <dbReference type="ARBA" id="ARBA00022485"/>
    </source>
</evidence>
<dbReference type="InterPro" id="IPR023753">
    <property type="entry name" value="FAD/NAD-binding_dom"/>
</dbReference>
<organism evidence="23 24">
    <name type="scientific">Zobellia uliginosa</name>
    <dbReference type="NCBI Taxonomy" id="143224"/>
    <lineage>
        <taxon>Bacteria</taxon>
        <taxon>Pseudomonadati</taxon>
        <taxon>Bacteroidota</taxon>
        <taxon>Flavobacteriia</taxon>
        <taxon>Flavobacteriales</taxon>
        <taxon>Flavobacteriaceae</taxon>
        <taxon>Zobellia</taxon>
    </lineage>
</organism>
<dbReference type="SUPFAM" id="SSF55124">
    <property type="entry name" value="Nitrite/Sulfite reductase N-terminal domain-like"/>
    <property type="match status" value="1"/>
</dbReference>
<dbReference type="NCBIfam" id="TIGR02374">
    <property type="entry name" value="nitri_red_nirB"/>
    <property type="match status" value="1"/>
</dbReference>
<feature type="domain" description="FAD/NAD(P)-binding" evidence="21">
    <location>
        <begin position="21"/>
        <end position="326"/>
    </location>
</feature>
<comment type="cofactor">
    <cofactor evidence="2">
        <name>[4Fe-4S] cluster</name>
        <dbReference type="ChEBI" id="CHEBI:49883"/>
    </cofactor>
</comment>